<evidence type="ECO:0000259" key="2">
    <source>
        <dbReference type="Pfam" id="PF07331"/>
    </source>
</evidence>
<dbReference type="EMBL" id="QFFI01000005">
    <property type="protein sequence ID" value="PWG64563.1"/>
    <property type="molecule type" value="Genomic_DNA"/>
</dbReference>
<keyword evidence="1" id="KW-0472">Membrane</keyword>
<feature type="transmembrane region" description="Helical" evidence="1">
    <location>
        <begin position="104"/>
        <end position="120"/>
    </location>
</feature>
<evidence type="ECO:0000256" key="1">
    <source>
        <dbReference type="SAM" id="Phobius"/>
    </source>
</evidence>
<keyword evidence="4" id="KW-1185">Reference proteome</keyword>
<reference evidence="3 4" key="1">
    <citation type="submission" date="2018-05" db="EMBL/GenBank/DDBJ databases">
        <title>Spiribacter halobius sp. nov., a moderately halophilic bacterium isolated from marine solar saltern.</title>
        <authorList>
            <person name="Zheng W.-S."/>
            <person name="Lu D.-C."/>
            <person name="Du Z.-J."/>
        </authorList>
    </citation>
    <scope>NUCLEOTIDE SEQUENCE [LARGE SCALE GENOMIC DNA]</scope>
    <source>
        <strain evidence="3 4">E85</strain>
    </source>
</reference>
<evidence type="ECO:0000313" key="4">
    <source>
        <dbReference type="Proteomes" id="UP000245474"/>
    </source>
</evidence>
<protein>
    <recommendedName>
        <fullName evidence="2">DUF1468 domain-containing protein</fullName>
    </recommendedName>
</protein>
<evidence type="ECO:0000313" key="3">
    <source>
        <dbReference type="EMBL" id="PWG64563.1"/>
    </source>
</evidence>
<sequence length="170" mass="19073">MSSSIRVRLELIVWLLIAGVFYGLTFRFSDTTGVTFEWGPAAWPRAALIIMAVVAVANYLTHRPVGAAASERQGGARSGQEIVNLIGLFAIPLVYIWLLPRIGFYIATLIFLPVYMRYLGERRWKLIAGVTLLLFALVNLVFTHIFYAGLPTGNWPGFYEASSWFVTLIR</sequence>
<feature type="domain" description="DUF1468" evidence="2">
    <location>
        <begin position="12"/>
        <end position="151"/>
    </location>
</feature>
<feature type="transmembrane region" description="Helical" evidence="1">
    <location>
        <begin position="82"/>
        <end position="98"/>
    </location>
</feature>
<keyword evidence="1" id="KW-1133">Transmembrane helix</keyword>
<dbReference type="Pfam" id="PF07331">
    <property type="entry name" value="TctB"/>
    <property type="match status" value="1"/>
</dbReference>
<comment type="caution">
    <text evidence="3">The sequence shown here is derived from an EMBL/GenBank/DDBJ whole genome shotgun (WGS) entry which is preliminary data.</text>
</comment>
<proteinExistence type="predicted"/>
<name>A0A2U2N655_9GAMM</name>
<dbReference type="Proteomes" id="UP000245474">
    <property type="component" value="Unassembled WGS sequence"/>
</dbReference>
<organism evidence="3 4">
    <name type="scientific">Sediminicurvatus halobius</name>
    <dbReference type="NCBI Taxonomy" id="2182432"/>
    <lineage>
        <taxon>Bacteria</taxon>
        <taxon>Pseudomonadati</taxon>
        <taxon>Pseudomonadota</taxon>
        <taxon>Gammaproteobacteria</taxon>
        <taxon>Chromatiales</taxon>
        <taxon>Ectothiorhodospiraceae</taxon>
        <taxon>Sediminicurvatus</taxon>
    </lineage>
</organism>
<feature type="transmembrane region" description="Helical" evidence="1">
    <location>
        <begin position="12"/>
        <end position="29"/>
    </location>
</feature>
<gene>
    <name evidence="3" type="ORF">DEM34_04340</name>
</gene>
<feature type="transmembrane region" description="Helical" evidence="1">
    <location>
        <begin position="127"/>
        <end position="150"/>
    </location>
</feature>
<dbReference type="OrthoDB" id="5876685at2"/>
<feature type="transmembrane region" description="Helical" evidence="1">
    <location>
        <begin position="41"/>
        <end position="61"/>
    </location>
</feature>
<accession>A0A2U2N655</accession>
<dbReference type="InterPro" id="IPR009936">
    <property type="entry name" value="DUF1468"/>
</dbReference>
<dbReference type="RefSeq" id="WP_109676642.1">
    <property type="nucleotide sequence ID" value="NZ_CP086615.1"/>
</dbReference>
<keyword evidence="1" id="KW-0812">Transmembrane</keyword>
<dbReference type="AlphaFoldDB" id="A0A2U2N655"/>